<dbReference type="AlphaFoldDB" id="A0A9D4NV08"/>
<keyword evidence="1" id="KW-0732">Signal</keyword>
<organism evidence="2">
    <name type="scientific">Dermatophagoides farinae</name>
    <name type="common">American house dust mite</name>
    <dbReference type="NCBI Taxonomy" id="6954"/>
    <lineage>
        <taxon>Eukaryota</taxon>
        <taxon>Metazoa</taxon>
        <taxon>Ecdysozoa</taxon>
        <taxon>Arthropoda</taxon>
        <taxon>Chelicerata</taxon>
        <taxon>Arachnida</taxon>
        <taxon>Acari</taxon>
        <taxon>Acariformes</taxon>
        <taxon>Sarcoptiformes</taxon>
        <taxon>Astigmata</taxon>
        <taxon>Psoroptidia</taxon>
        <taxon>Analgoidea</taxon>
        <taxon>Pyroglyphidae</taxon>
        <taxon>Dermatophagoidinae</taxon>
        <taxon>Dermatophagoides</taxon>
    </lineage>
</organism>
<reference evidence="2" key="1">
    <citation type="submission" date="2020-06" db="EMBL/GenBank/DDBJ databases">
        <authorList>
            <person name="Ji K."/>
            <person name="Li J."/>
        </authorList>
    </citation>
    <scope>NUCLEOTIDE SEQUENCE</scope>
    <source>
        <strain evidence="2">JKM2019</strain>
        <tissue evidence="2">Whole body</tissue>
    </source>
</reference>
<gene>
    <name evidence="2" type="ORF">HUG17_9361</name>
</gene>
<sequence length="238" mass="27128">MITLLMIIINTGIGHGQQRSSTTSTTKNFKCNRTKFEDDFDRLMVVSHPKRTFPENQDELKKFCLESKEIFFSLNQYKDRCSQETLKNFVSIILYSVRGSTKRVCTKRKSPQTVALIDASNCINRNKRLIGRCMDRASLNYAAIKLVDNVMKMPNLCCQFVEIIQCFTQVMTKNGCEDKLPVLLETITGVVGNFLDSTCGEYNLDTDKCEKLAPLPVKNLKPHSKNFVTNLVDIFKTV</sequence>
<proteinExistence type="predicted"/>
<feature type="chain" id="PRO_5038366484" evidence="1">
    <location>
        <begin position="17"/>
        <end position="238"/>
    </location>
</feature>
<protein>
    <submittedName>
        <fullName evidence="2">Uncharacterized protein</fullName>
    </submittedName>
</protein>
<evidence type="ECO:0000256" key="1">
    <source>
        <dbReference type="SAM" id="SignalP"/>
    </source>
</evidence>
<dbReference type="Proteomes" id="UP000828236">
    <property type="component" value="Unassembled WGS sequence"/>
</dbReference>
<feature type="signal peptide" evidence="1">
    <location>
        <begin position="1"/>
        <end position="16"/>
    </location>
</feature>
<accession>A0A9D4NV08</accession>
<dbReference type="PANTHER" id="PTHR33964">
    <property type="entry name" value="RE45066P-RELATED"/>
    <property type="match status" value="1"/>
</dbReference>
<name>A0A9D4NV08_DERFA</name>
<dbReference type="PANTHER" id="PTHR33964:SF1">
    <property type="entry name" value="RE45066P"/>
    <property type="match status" value="1"/>
</dbReference>
<comment type="caution">
    <text evidence="2">The sequence shown here is derived from an EMBL/GenBank/DDBJ whole genome shotgun (WGS) entry which is preliminary data.</text>
</comment>
<reference evidence="2" key="2">
    <citation type="journal article" date="2021" name="World Allergy Organ. J.">
        <title>Chromosome-level assembly of Dermatophagoides farinae genome and transcriptome reveals two novel allergens Der f 37 and Der f 39.</title>
        <authorList>
            <person name="Chen J."/>
            <person name="Cai Z."/>
            <person name="Fan D."/>
            <person name="Hu J."/>
            <person name="Hou Y."/>
            <person name="He Y."/>
            <person name="Zhang Z."/>
            <person name="Zhao Z."/>
            <person name="Gao P."/>
            <person name="Hu W."/>
            <person name="Sun J."/>
            <person name="Li J."/>
            <person name="Ji K."/>
        </authorList>
    </citation>
    <scope>NUCLEOTIDE SEQUENCE</scope>
    <source>
        <strain evidence="2">JKM2019</strain>
    </source>
</reference>
<evidence type="ECO:0000313" key="2">
    <source>
        <dbReference type="EMBL" id="KAH7638255.1"/>
    </source>
</evidence>
<dbReference type="EMBL" id="SDOV01000008">
    <property type="protein sequence ID" value="KAH7638255.1"/>
    <property type="molecule type" value="Genomic_DNA"/>
</dbReference>